<evidence type="ECO:0000313" key="3">
    <source>
        <dbReference type="Proteomes" id="UP000485058"/>
    </source>
</evidence>
<feature type="compositionally biased region" description="Polar residues" evidence="1">
    <location>
        <begin position="61"/>
        <end position="70"/>
    </location>
</feature>
<feature type="region of interest" description="Disordered" evidence="1">
    <location>
        <begin position="52"/>
        <end position="81"/>
    </location>
</feature>
<evidence type="ECO:0000313" key="2">
    <source>
        <dbReference type="EMBL" id="GFH10538.1"/>
    </source>
</evidence>
<comment type="caution">
    <text evidence="2">The sequence shown here is derived from an EMBL/GenBank/DDBJ whole genome shotgun (WGS) entry which is preliminary data.</text>
</comment>
<keyword evidence="3" id="KW-1185">Reference proteome</keyword>
<feature type="region of interest" description="Disordered" evidence="1">
    <location>
        <begin position="259"/>
        <end position="318"/>
    </location>
</feature>
<sequence>MKSLHSSSGSSSSDQTQGGDDWQAIELLSALRFDRWPAMAGLQAGLLPDRLQDSASHHANEQSGVSSPDQSLMEHPTLDLDTWPSRLQPAALVPSMAAPLATSSGSDGGGRGSQAGWSQDDPVGQGGARDEEAGGAAGGDEEGGSDKGWAALTTWLRSNLHQPRTAKRQILFVGHQQADTRQWHFHLNPNLSWCDVLPETKLRLRTLDQEVVMAFRAKYPTRPEHEWRRKCQRYRPPGATTAIDVPMGDLASELAATLDGSTTASSRLPTSHQRPPLTASGNNDPSADPGNTSQPQPVAAAATTPGSGVDTDAPLLQQQYPAPYLPAWSHVLPQQPALQRLGHQGQ</sequence>
<accession>A0A699YS13</accession>
<protein>
    <submittedName>
        <fullName evidence="2">Uncharacterized protein</fullName>
    </submittedName>
</protein>
<feature type="compositionally biased region" description="Polar residues" evidence="1">
    <location>
        <begin position="259"/>
        <end position="296"/>
    </location>
</feature>
<evidence type="ECO:0000256" key="1">
    <source>
        <dbReference type="SAM" id="MobiDB-lite"/>
    </source>
</evidence>
<dbReference type="AlphaFoldDB" id="A0A699YS13"/>
<proteinExistence type="predicted"/>
<gene>
    <name evidence="2" type="ORF">HaLaN_05865</name>
</gene>
<dbReference type="Proteomes" id="UP000485058">
    <property type="component" value="Unassembled WGS sequence"/>
</dbReference>
<name>A0A699YS13_HAELA</name>
<feature type="region of interest" description="Disordered" evidence="1">
    <location>
        <begin position="1"/>
        <end position="20"/>
    </location>
</feature>
<feature type="region of interest" description="Disordered" evidence="1">
    <location>
        <begin position="99"/>
        <end position="147"/>
    </location>
</feature>
<dbReference type="EMBL" id="BLLF01000324">
    <property type="protein sequence ID" value="GFH10538.1"/>
    <property type="molecule type" value="Genomic_DNA"/>
</dbReference>
<organism evidence="2 3">
    <name type="scientific">Haematococcus lacustris</name>
    <name type="common">Green alga</name>
    <name type="synonym">Haematococcus pluvialis</name>
    <dbReference type="NCBI Taxonomy" id="44745"/>
    <lineage>
        <taxon>Eukaryota</taxon>
        <taxon>Viridiplantae</taxon>
        <taxon>Chlorophyta</taxon>
        <taxon>core chlorophytes</taxon>
        <taxon>Chlorophyceae</taxon>
        <taxon>CS clade</taxon>
        <taxon>Chlamydomonadales</taxon>
        <taxon>Haematococcaceae</taxon>
        <taxon>Haematococcus</taxon>
    </lineage>
</organism>
<reference evidence="2 3" key="1">
    <citation type="submission" date="2020-02" db="EMBL/GenBank/DDBJ databases">
        <title>Draft genome sequence of Haematococcus lacustris strain NIES-144.</title>
        <authorList>
            <person name="Morimoto D."/>
            <person name="Nakagawa S."/>
            <person name="Yoshida T."/>
            <person name="Sawayama S."/>
        </authorList>
    </citation>
    <scope>NUCLEOTIDE SEQUENCE [LARGE SCALE GENOMIC DNA]</scope>
    <source>
        <strain evidence="2 3">NIES-144</strain>
    </source>
</reference>